<feature type="transmembrane region" description="Helical" evidence="6">
    <location>
        <begin position="78"/>
        <end position="97"/>
    </location>
</feature>
<protein>
    <recommendedName>
        <fullName evidence="7">Major facilitator superfamily (MFS) profile domain-containing protein</fullName>
    </recommendedName>
</protein>
<dbReference type="Pfam" id="PF07690">
    <property type="entry name" value="MFS_1"/>
    <property type="match status" value="2"/>
</dbReference>
<feature type="non-terminal residue" evidence="8">
    <location>
        <position position="1"/>
    </location>
</feature>
<evidence type="ECO:0000256" key="2">
    <source>
        <dbReference type="ARBA" id="ARBA00022475"/>
    </source>
</evidence>
<dbReference type="PANTHER" id="PTHR43124">
    <property type="entry name" value="PURINE EFFLUX PUMP PBUE"/>
    <property type="match status" value="1"/>
</dbReference>
<dbReference type="InterPro" id="IPR011701">
    <property type="entry name" value="MFS"/>
</dbReference>
<dbReference type="CDD" id="cd17325">
    <property type="entry name" value="MFS_MdtG_SLC18_like"/>
    <property type="match status" value="1"/>
</dbReference>
<keyword evidence="3 6" id="KW-0812">Transmembrane</keyword>
<keyword evidence="4 6" id="KW-1133">Transmembrane helix</keyword>
<feature type="transmembrane region" description="Helical" evidence="6">
    <location>
        <begin position="14"/>
        <end position="35"/>
    </location>
</feature>
<evidence type="ECO:0000259" key="7">
    <source>
        <dbReference type="PROSITE" id="PS50850"/>
    </source>
</evidence>
<dbReference type="EMBL" id="UINC01000928">
    <property type="protein sequence ID" value="SUZ64149.1"/>
    <property type="molecule type" value="Genomic_DNA"/>
</dbReference>
<dbReference type="PROSITE" id="PS50850">
    <property type="entry name" value="MFS"/>
    <property type="match status" value="1"/>
</dbReference>
<gene>
    <name evidence="8" type="ORF">METZ01_LOCUS17003</name>
</gene>
<feature type="transmembrane region" description="Helical" evidence="6">
    <location>
        <begin position="103"/>
        <end position="126"/>
    </location>
</feature>
<dbReference type="InterPro" id="IPR036259">
    <property type="entry name" value="MFS_trans_sf"/>
</dbReference>
<dbReference type="GO" id="GO:0005886">
    <property type="term" value="C:plasma membrane"/>
    <property type="evidence" value="ECO:0007669"/>
    <property type="project" value="UniProtKB-SubCell"/>
</dbReference>
<dbReference type="InterPro" id="IPR005829">
    <property type="entry name" value="Sugar_transporter_CS"/>
</dbReference>
<keyword evidence="5 6" id="KW-0472">Membrane</keyword>
<accession>A0A381PD96</accession>
<feature type="transmembrane region" description="Helical" evidence="6">
    <location>
        <begin position="305"/>
        <end position="330"/>
    </location>
</feature>
<evidence type="ECO:0000313" key="8">
    <source>
        <dbReference type="EMBL" id="SUZ64149.1"/>
    </source>
</evidence>
<dbReference type="InterPro" id="IPR020846">
    <property type="entry name" value="MFS_dom"/>
</dbReference>
<dbReference type="GO" id="GO:0022857">
    <property type="term" value="F:transmembrane transporter activity"/>
    <property type="evidence" value="ECO:0007669"/>
    <property type="project" value="InterPro"/>
</dbReference>
<feature type="transmembrane region" description="Helical" evidence="6">
    <location>
        <begin position="165"/>
        <end position="185"/>
    </location>
</feature>
<keyword evidence="2" id="KW-1003">Cell membrane</keyword>
<evidence type="ECO:0000256" key="3">
    <source>
        <dbReference type="ARBA" id="ARBA00022692"/>
    </source>
</evidence>
<feature type="transmembrane region" description="Helical" evidence="6">
    <location>
        <begin position="47"/>
        <end position="71"/>
    </location>
</feature>
<dbReference type="InterPro" id="IPR050189">
    <property type="entry name" value="MFS_Efflux_Transporters"/>
</dbReference>
<dbReference type="AlphaFoldDB" id="A0A381PD96"/>
<feature type="transmembrane region" description="Helical" evidence="6">
    <location>
        <begin position="138"/>
        <end position="159"/>
    </location>
</feature>
<reference evidence="8" key="1">
    <citation type="submission" date="2018-05" db="EMBL/GenBank/DDBJ databases">
        <authorList>
            <person name="Lanie J.A."/>
            <person name="Ng W.-L."/>
            <person name="Kazmierczak K.M."/>
            <person name="Andrzejewski T.M."/>
            <person name="Davidsen T.M."/>
            <person name="Wayne K.J."/>
            <person name="Tettelin H."/>
            <person name="Glass J.I."/>
            <person name="Rusch D."/>
            <person name="Podicherti R."/>
            <person name="Tsui H.-C.T."/>
            <person name="Winkler M.E."/>
        </authorList>
    </citation>
    <scope>NUCLEOTIDE SEQUENCE</scope>
</reference>
<feature type="domain" description="Major facilitator superfamily (MFS) profile" evidence="7">
    <location>
        <begin position="13"/>
        <end position="395"/>
    </location>
</feature>
<evidence type="ECO:0000256" key="5">
    <source>
        <dbReference type="ARBA" id="ARBA00023136"/>
    </source>
</evidence>
<dbReference type="Gene3D" id="1.20.1250.20">
    <property type="entry name" value="MFS general substrate transporter like domains"/>
    <property type="match status" value="2"/>
</dbReference>
<feature type="transmembrane region" description="Helical" evidence="6">
    <location>
        <begin position="278"/>
        <end position="299"/>
    </location>
</feature>
<feature type="transmembrane region" description="Helical" evidence="6">
    <location>
        <begin position="372"/>
        <end position="389"/>
    </location>
</feature>
<dbReference type="PROSITE" id="PS00216">
    <property type="entry name" value="SUGAR_TRANSPORT_1"/>
    <property type="match status" value="1"/>
</dbReference>
<dbReference type="PANTHER" id="PTHR43124:SF3">
    <property type="entry name" value="CHLORAMPHENICOL EFFLUX PUMP RV0191"/>
    <property type="match status" value="1"/>
</dbReference>
<feature type="transmembrane region" description="Helical" evidence="6">
    <location>
        <begin position="253"/>
        <end position="271"/>
    </location>
</feature>
<proteinExistence type="predicted"/>
<organism evidence="8">
    <name type="scientific">marine metagenome</name>
    <dbReference type="NCBI Taxonomy" id="408172"/>
    <lineage>
        <taxon>unclassified sequences</taxon>
        <taxon>metagenomes</taxon>
        <taxon>ecological metagenomes</taxon>
    </lineage>
</organism>
<name>A0A381PD96_9ZZZZ</name>
<comment type="subcellular location">
    <subcellularLocation>
        <location evidence="1">Cell membrane</location>
        <topology evidence="1">Multi-pass membrane protein</topology>
    </subcellularLocation>
</comment>
<sequence length="403" mass="42103">VATLMTRLRELEKLIVLCFATFMVMAGQGVIGPVLPLYARDFGVSTTVVGLTLTVFALARLILNVPAGLIADRFGRRILLVGGPILTSIGMFGSGFANNISSLLMWRFVAGAGSAFYMSGALIYLIDIAPVNRRARYIATNQWALSVGVALGPGVGGLVAERWGLAAPFHVVGVIGVASAIYAAFRLPETLRSSTESEQSTRSASEVKRIVYSGPFLAIAFVTGTIFMTRAGTRATLVPLHADGVLAWGPGEIGLVFTITGVMTLFTLWPATWATENLGWGPVIVFSGAAAALGTFIIASSGTPLWFVIGNVILTLGTGTAGPAPAAFVANLFPERLRGLGIGLYRSAGDVGFVLGPPALGWLSETASMPTAFRTAGCLVAAAGIWFFVSTNRNNNAPASKSI</sequence>
<evidence type="ECO:0000256" key="4">
    <source>
        <dbReference type="ARBA" id="ARBA00022989"/>
    </source>
</evidence>
<feature type="transmembrane region" description="Helical" evidence="6">
    <location>
        <begin position="342"/>
        <end position="360"/>
    </location>
</feature>
<evidence type="ECO:0000256" key="6">
    <source>
        <dbReference type="SAM" id="Phobius"/>
    </source>
</evidence>
<evidence type="ECO:0000256" key="1">
    <source>
        <dbReference type="ARBA" id="ARBA00004651"/>
    </source>
</evidence>
<feature type="transmembrane region" description="Helical" evidence="6">
    <location>
        <begin position="210"/>
        <end position="233"/>
    </location>
</feature>
<dbReference type="SUPFAM" id="SSF103473">
    <property type="entry name" value="MFS general substrate transporter"/>
    <property type="match status" value="1"/>
</dbReference>